<dbReference type="Proteomes" id="UP001221411">
    <property type="component" value="Unassembled WGS sequence"/>
</dbReference>
<dbReference type="RefSeq" id="WP_271918074.1">
    <property type="nucleotide sequence ID" value="NZ_JAQNDO010000001.1"/>
</dbReference>
<organism evidence="2 3">
    <name type="scientific">Polyangium mundeleinium</name>
    <dbReference type="NCBI Taxonomy" id="2995306"/>
    <lineage>
        <taxon>Bacteria</taxon>
        <taxon>Pseudomonadati</taxon>
        <taxon>Myxococcota</taxon>
        <taxon>Polyangia</taxon>
        <taxon>Polyangiales</taxon>
        <taxon>Polyangiaceae</taxon>
        <taxon>Polyangium</taxon>
    </lineage>
</organism>
<keyword evidence="3" id="KW-1185">Reference proteome</keyword>
<feature type="region of interest" description="Disordered" evidence="1">
    <location>
        <begin position="1"/>
        <end position="85"/>
    </location>
</feature>
<evidence type="ECO:0000313" key="2">
    <source>
        <dbReference type="EMBL" id="MDC0742697.1"/>
    </source>
</evidence>
<gene>
    <name evidence="2" type="ORF">POL67_15185</name>
</gene>
<reference evidence="2 3" key="1">
    <citation type="submission" date="2022-11" db="EMBL/GenBank/DDBJ databases">
        <title>Minimal conservation of predation-associated metabolite biosynthetic gene clusters underscores biosynthetic potential of Myxococcota including descriptions for ten novel species: Archangium lansinium sp. nov., Myxococcus landrumus sp. nov., Nannocystis bai.</title>
        <authorList>
            <person name="Ahearne A."/>
            <person name="Stevens C."/>
            <person name="Dowd S."/>
        </authorList>
    </citation>
    <scope>NUCLEOTIDE SEQUENCE [LARGE SCALE GENOMIC DNA]</scope>
    <source>
        <strain evidence="2 3">RJM3</strain>
    </source>
</reference>
<sequence length="85" mass="9009">MSFSFFVIPSSPMLKPPSPKSMSSPEDEKGRLLAGQPSDASSGLSLVKARNGPLRDAEKKAMLRARSPHAAKETTGEVDTTPEAP</sequence>
<accession>A0ABT5ELH0</accession>
<proteinExistence type="predicted"/>
<name>A0ABT5ELH0_9BACT</name>
<evidence type="ECO:0000313" key="3">
    <source>
        <dbReference type="Proteomes" id="UP001221411"/>
    </source>
</evidence>
<protein>
    <submittedName>
        <fullName evidence="2">Uncharacterized protein</fullName>
    </submittedName>
</protein>
<evidence type="ECO:0000256" key="1">
    <source>
        <dbReference type="SAM" id="MobiDB-lite"/>
    </source>
</evidence>
<dbReference type="EMBL" id="JAQNDO010000001">
    <property type="protein sequence ID" value="MDC0742697.1"/>
    <property type="molecule type" value="Genomic_DNA"/>
</dbReference>
<comment type="caution">
    <text evidence="2">The sequence shown here is derived from an EMBL/GenBank/DDBJ whole genome shotgun (WGS) entry which is preliminary data.</text>
</comment>